<dbReference type="InterPro" id="IPR036820">
    <property type="entry name" value="Archease_dom_sf"/>
</dbReference>
<evidence type="ECO:0000256" key="1">
    <source>
        <dbReference type="ARBA" id="ARBA00007963"/>
    </source>
</evidence>
<name>A0A540WD55_9ACTN</name>
<evidence type="ECO:0000256" key="4">
    <source>
        <dbReference type="ARBA" id="ARBA00022837"/>
    </source>
</evidence>
<dbReference type="SUPFAM" id="SSF69819">
    <property type="entry name" value="MTH1598-like"/>
    <property type="match status" value="1"/>
</dbReference>
<keyword evidence="3" id="KW-0479">Metal-binding</keyword>
<evidence type="ECO:0000256" key="3">
    <source>
        <dbReference type="ARBA" id="ARBA00022723"/>
    </source>
</evidence>
<comment type="caution">
    <text evidence="7">The sequence shown here is derived from an EMBL/GenBank/DDBJ whole genome shotgun (WGS) entry which is preliminary data.</text>
</comment>
<evidence type="ECO:0000313" key="7">
    <source>
        <dbReference type="EMBL" id="TQF06975.1"/>
    </source>
</evidence>
<accession>A0A540WD55</accession>
<dbReference type="InterPro" id="IPR023572">
    <property type="entry name" value="Archease_dom"/>
</dbReference>
<proteinExistence type="inferred from homology"/>
<reference evidence="7 8" key="1">
    <citation type="submission" date="2019-06" db="EMBL/GenBank/DDBJ databases">
        <title>Description of Kitasatospora acidophila sp. nov. isolated from pine grove soil, and reclassification of Streptomyces novaecaesareae to Kitasatospora novaeceasareae comb. nov.</title>
        <authorList>
            <person name="Kim M.J."/>
        </authorList>
    </citation>
    <scope>NUCLEOTIDE SEQUENCE [LARGE SCALE GENOMIC DNA]</scope>
    <source>
        <strain evidence="7 8">MMS16-CNU292</strain>
    </source>
</reference>
<dbReference type="OrthoDB" id="3827441at2"/>
<keyword evidence="8" id="KW-1185">Reference proteome</keyword>
<dbReference type="GO" id="GO:0008033">
    <property type="term" value="P:tRNA processing"/>
    <property type="evidence" value="ECO:0007669"/>
    <property type="project" value="UniProtKB-KW"/>
</dbReference>
<sequence>MRGQSASRTRCEGALPVTGQQRSASGHRTVAHTADLRVEAWSPTVAGCITEAVRAVVEGFADTSAARPVGERVCEVSAAADEDLLVAVLEEVVYRMDADGEIPLDTEVLAIRDTADGRALSVRFRMADAGTAEPVGAVPKAVSLHGLHLRGGPDGWTCAVTVDV</sequence>
<evidence type="ECO:0000256" key="5">
    <source>
        <dbReference type="SAM" id="MobiDB-lite"/>
    </source>
</evidence>
<keyword evidence="4" id="KW-0106">Calcium</keyword>
<evidence type="ECO:0000313" key="8">
    <source>
        <dbReference type="Proteomes" id="UP000319103"/>
    </source>
</evidence>
<comment type="similarity">
    <text evidence="1">Belongs to the archease family.</text>
</comment>
<dbReference type="Proteomes" id="UP000319103">
    <property type="component" value="Unassembled WGS sequence"/>
</dbReference>
<dbReference type="EMBL" id="VIGB01000003">
    <property type="protein sequence ID" value="TQF06975.1"/>
    <property type="molecule type" value="Genomic_DNA"/>
</dbReference>
<dbReference type="Pfam" id="PF01951">
    <property type="entry name" value="Archease"/>
    <property type="match status" value="1"/>
</dbReference>
<dbReference type="GO" id="GO:0046872">
    <property type="term" value="F:metal ion binding"/>
    <property type="evidence" value="ECO:0007669"/>
    <property type="project" value="UniProtKB-KW"/>
</dbReference>
<dbReference type="AlphaFoldDB" id="A0A540WD55"/>
<gene>
    <name evidence="7" type="ORF">E6W39_38315</name>
</gene>
<organism evidence="7 8">
    <name type="scientific">Kitasatospora acidiphila</name>
    <dbReference type="NCBI Taxonomy" id="2567942"/>
    <lineage>
        <taxon>Bacteria</taxon>
        <taxon>Bacillati</taxon>
        <taxon>Actinomycetota</taxon>
        <taxon>Actinomycetes</taxon>
        <taxon>Kitasatosporales</taxon>
        <taxon>Streptomycetaceae</taxon>
        <taxon>Kitasatospora</taxon>
    </lineage>
</organism>
<evidence type="ECO:0000259" key="6">
    <source>
        <dbReference type="Pfam" id="PF01951"/>
    </source>
</evidence>
<evidence type="ECO:0000256" key="2">
    <source>
        <dbReference type="ARBA" id="ARBA00022694"/>
    </source>
</evidence>
<keyword evidence="2" id="KW-0819">tRNA processing</keyword>
<dbReference type="Gene3D" id="3.55.10.10">
    <property type="entry name" value="Archease domain"/>
    <property type="match status" value="1"/>
</dbReference>
<feature type="region of interest" description="Disordered" evidence="5">
    <location>
        <begin position="1"/>
        <end position="27"/>
    </location>
</feature>
<protein>
    <submittedName>
        <fullName evidence="7">Archease</fullName>
    </submittedName>
</protein>
<feature type="domain" description="Archease" evidence="6">
    <location>
        <begin position="28"/>
        <end position="164"/>
    </location>
</feature>
<dbReference type="RefSeq" id="WP_141637380.1">
    <property type="nucleotide sequence ID" value="NZ_VIGB01000003.1"/>
</dbReference>